<organism evidence="8">
    <name type="scientific">Rhodosorus marinus</name>
    <dbReference type="NCBI Taxonomy" id="101924"/>
    <lineage>
        <taxon>Eukaryota</taxon>
        <taxon>Rhodophyta</taxon>
        <taxon>Stylonematophyceae</taxon>
        <taxon>Stylonematales</taxon>
        <taxon>Stylonemataceae</taxon>
        <taxon>Rhodosorus</taxon>
    </lineage>
</organism>
<keyword evidence="6" id="KW-0472">Membrane</keyword>
<dbReference type="InterPro" id="IPR001841">
    <property type="entry name" value="Znf_RING"/>
</dbReference>
<dbReference type="SMART" id="SM00184">
    <property type="entry name" value="RING"/>
    <property type="match status" value="1"/>
</dbReference>
<dbReference type="Gene3D" id="3.30.40.10">
    <property type="entry name" value="Zinc/RING finger domain, C3HC4 (zinc finger)"/>
    <property type="match status" value="1"/>
</dbReference>
<evidence type="ECO:0000256" key="2">
    <source>
        <dbReference type="ARBA" id="ARBA00022771"/>
    </source>
</evidence>
<protein>
    <recommendedName>
        <fullName evidence="7">RING-type domain-containing protein</fullName>
    </recommendedName>
</protein>
<evidence type="ECO:0000256" key="3">
    <source>
        <dbReference type="ARBA" id="ARBA00022833"/>
    </source>
</evidence>
<accession>A0A7S3EBS5</accession>
<evidence type="ECO:0000256" key="1">
    <source>
        <dbReference type="ARBA" id="ARBA00022723"/>
    </source>
</evidence>
<evidence type="ECO:0000259" key="7">
    <source>
        <dbReference type="PROSITE" id="PS50089"/>
    </source>
</evidence>
<dbReference type="PROSITE" id="PS50089">
    <property type="entry name" value="ZF_RING_2"/>
    <property type="match status" value="1"/>
</dbReference>
<keyword evidence="6" id="KW-0812">Transmembrane</keyword>
<evidence type="ECO:0000256" key="4">
    <source>
        <dbReference type="PROSITE-ProRule" id="PRU00175"/>
    </source>
</evidence>
<name>A0A7S3EBS5_9RHOD</name>
<evidence type="ECO:0000256" key="5">
    <source>
        <dbReference type="SAM" id="MobiDB-lite"/>
    </source>
</evidence>
<dbReference type="Pfam" id="PF13639">
    <property type="entry name" value="zf-RING_2"/>
    <property type="match status" value="1"/>
</dbReference>
<proteinExistence type="predicted"/>
<feature type="transmembrane region" description="Helical" evidence="6">
    <location>
        <begin position="132"/>
        <end position="156"/>
    </location>
</feature>
<sequence length="308" mass="34224">MWLASKWKLLLVGCAGVGLIVASVLIAHQHTAAASTRPFTSVSCTPTGWNITQDSSGDRLYRCNFNVTGIDADEDLSRLAYRYGSPIYNQTETMAEQCAGFMNNSTCYVDPDAADDYLSMSPAYVVDNATSLLVLANTFAIIAGSCLVGFVVLAIWHRRGRSNRPDEPSEDEENPPAVYTHRKDKFSKGEVQDILKLFKASVSSLQEDFSCAICLDSADRKQQYVRLDCKHEYHSRCLRLWLSRGGRRCPLCNREIEMQEKDLESNDDYQSEVQTTRGQSGTLQSSMTDSQPLTALELHAAPEIVPAE</sequence>
<dbReference type="PANTHER" id="PTHR45969:SF69">
    <property type="entry name" value="FINGER DOMAIN PROTEIN, PUTATIVE (AFU_ORTHOLOGUE AFUA_3G12190)-RELATED"/>
    <property type="match status" value="1"/>
</dbReference>
<reference evidence="8" key="1">
    <citation type="submission" date="2021-01" db="EMBL/GenBank/DDBJ databases">
        <authorList>
            <person name="Corre E."/>
            <person name="Pelletier E."/>
            <person name="Niang G."/>
            <person name="Scheremetjew M."/>
            <person name="Finn R."/>
            <person name="Kale V."/>
            <person name="Holt S."/>
            <person name="Cochrane G."/>
            <person name="Meng A."/>
            <person name="Brown T."/>
            <person name="Cohen L."/>
        </authorList>
    </citation>
    <scope>NUCLEOTIDE SEQUENCE</scope>
    <source>
        <strain evidence="8">CCMP 769</strain>
    </source>
</reference>
<keyword evidence="3" id="KW-0862">Zinc</keyword>
<dbReference type="GO" id="GO:0016567">
    <property type="term" value="P:protein ubiquitination"/>
    <property type="evidence" value="ECO:0007669"/>
    <property type="project" value="TreeGrafter"/>
</dbReference>
<feature type="region of interest" description="Disordered" evidence="5">
    <location>
        <begin position="262"/>
        <end position="308"/>
    </location>
</feature>
<evidence type="ECO:0000313" key="8">
    <source>
        <dbReference type="EMBL" id="CAE0043698.1"/>
    </source>
</evidence>
<keyword evidence="2 4" id="KW-0863">Zinc-finger</keyword>
<dbReference type="EMBL" id="HBHW01015236">
    <property type="protein sequence ID" value="CAE0043698.1"/>
    <property type="molecule type" value="Transcribed_RNA"/>
</dbReference>
<gene>
    <name evidence="8" type="ORF">RMAR00112_LOCUS11673</name>
</gene>
<dbReference type="AlphaFoldDB" id="A0A7S3EBS5"/>
<dbReference type="CDD" id="cd16448">
    <property type="entry name" value="RING-H2"/>
    <property type="match status" value="1"/>
</dbReference>
<dbReference type="InterPro" id="IPR013083">
    <property type="entry name" value="Znf_RING/FYVE/PHD"/>
</dbReference>
<feature type="domain" description="RING-type" evidence="7">
    <location>
        <begin position="211"/>
        <end position="253"/>
    </location>
</feature>
<feature type="compositionally biased region" description="Polar residues" evidence="5">
    <location>
        <begin position="271"/>
        <end position="293"/>
    </location>
</feature>
<evidence type="ECO:0000256" key="6">
    <source>
        <dbReference type="SAM" id="Phobius"/>
    </source>
</evidence>
<keyword evidence="6" id="KW-1133">Transmembrane helix</keyword>
<dbReference type="PANTHER" id="PTHR45969">
    <property type="entry name" value="RING ZINC FINGER PROTEIN-RELATED"/>
    <property type="match status" value="1"/>
</dbReference>
<dbReference type="GO" id="GO:0008270">
    <property type="term" value="F:zinc ion binding"/>
    <property type="evidence" value="ECO:0007669"/>
    <property type="project" value="UniProtKB-KW"/>
</dbReference>
<dbReference type="SUPFAM" id="SSF57850">
    <property type="entry name" value="RING/U-box"/>
    <property type="match status" value="1"/>
</dbReference>
<dbReference type="GO" id="GO:0061630">
    <property type="term" value="F:ubiquitin protein ligase activity"/>
    <property type="evidence" value="ECO:0007669"/>
    <property type="project" value="TreeGrafter"/>
</dbReference>
<keyword evidence="1" id="KW-0479">Metal-binding</keyword>